<evidence type="ECO:0000313" key="2">
    <source>
        <dbReference type="EMBL" id="GAA4785909.1"/>
    </source>
</evidence>
<protein>
    <submittedName>
        <fullName evidence="2">Uncharacterized protein</fullName>
    </submittedName>
</protein>
<keyword evidence="3" id="KW-1185">Reference proteome</keyword>
<name>A0ABP9AVB9_9GAMM</name>
<comment type="caution">
    <text evidence="2">The sequence shown here is derived from an EMBL/GenBank/DDBJ whole genome shotgun (WGS) entry which is preliminary data.</text>
</comment>
<evidence type="ECO:0000313" key="3">
    <source>
        <dbReference type="Proteomes" id="UP001499959"/>
    </source>
</evidence>
<reference evidence="3" key="1">
    <citation type="journal article" date="2019" name="Int. J. Syst. Evol. Microbiol.">
        <title>The Global Catalogue of Microorganisms (GCM) 10K type strain sequencing project: providing services to taxonomists for standard genome sequencing and annotation.</title>
        <authorList>
            <consortium name="The Broad Institute Genomics Platform"/>
            <consortium name="The Broad Institute Genome Sequencing Center for Infectious Disease"/>
            <person name="Wu L."/>
            <person name="Ma J."/>
        </authorList>
    </citation>
    <scope>NUCLEOTIDE SEQUENCE [LARGE SCALE GENOMIC DNA]</scope>
    <source>
        <strain evidence="3">JCM 18204</strain>
    </source>
</reference>
<keyword evidence="1" id="KW-0732">Signal</keyword>
<organism evidence="2 3">
    <name type="scientific">Lysobacter hankyongensis</name>
    <dbReference type="NCBI Taxonomy" id="1176535"/>
    <lineage>
        <taxon>Bacteria</taxon>
        <taxon>Pseudomonadati</taxon>
        <taxon>Pseudomonadota</taxon>
        <taxon>Gammaproteobacteria</taxon>
        <taxon>Lysobacterales</taxon>
        <taxon>Lysobacteraceae</taxon>
        <taxon>Lysobacter</taxon>
    </lineage>
</organism>
<sequence>MTPTRSAAQFFAAFLATLLPVLLSLVAPPARAAERVNMPVPWRAGMTLVYDTESIHREKNVEGSGSRRVTDRTEVRVEETGRGGHVLAWTTRDSRVEAIDGDRSTTDLLAPMLEKLDGLPVTIELDRNGRYRRVRNLDAVAADVRAAIRPVLEAGLRKSFGKDGPKVSKYDRDAALDAARAQLDAAIPQIITLDGVEHVCSSQMKTFSAFVGRPLEVGRRYRDDTPIESPMEGRPLPGKREYVLEIDREDPGLARIRWTHALDTDGDAAAQWALVSELTGGTAADAGAPQDLSLREEGVLVFRRDTGTIELVETVNTSRYGRLHDEHERHRMRLRGSTRTWAQEEAARRP</sequence>
<feature type="chain" id="PRO_5045825531" evidence="1">
    <location>
        <begin position="33"/>
        <end position="350"/>
    </location>
</feature>
<dbReference type="Proteomes" id="UP001499959">
    <property type="component" value="Unassembled WGS sequence"/>
</dbReference>
<evidence type="ECO:0000256" key="1">
    <source>
        <dbReference type="SAM" id="SignalP"/>
    </source>
</evidence>
<feature type="signal peptide" evidence="1">
    <location>
        <begin position="1"/>
        <end position="32"/>
    </location>
</feature>
<dbReference type="RefSeq" id="WP_345302035.1">
    <property type="nucleotide sequence ID" value="NZ_BAABJE010000002.1"/>
</dbReference>
<proteinExistence type="predicted"/>
<accession>A0ABP9AVB9</accession>
<gene>
    <name evidence="2" type="ORF">GCM10023307_08280</name>
</gene>
<dbReference type="EMBL" id="BAABJE010000002">
    <property type="protein sequence ID" value="GAA4785909.1"/>
    <property type="molecule type" value="Genomic_DNA"/>
</dbReference>